<protein>
    <submittedName>
        <fullName evidence="1">Uncharacterized protein</fullName>
    </submittedName>
</protein>
<organism evidence="1 2">
    <name type="scientific">Calothrix parietina FACHB-288</name>
    <dbReference type="NCBI Taxonomy" id="2692896"/>
    <lineage>
        <taxon>Bacteria</taxon>
        <taxon>Bacillati</taxon>
        <taxon>Cyanobacteriota</taxon>
        <taxon>Cyanophyceae</taxon>
        <taxon>Nostocales</taxon>
        <taxon>Calotrichaceae</taxon>
        <taxon>Calothrix</taxon>
    </lineage>
</organism>
<name>A0ABR8AMP4_9CYAN</name>
<accession>A0ABR8AMP4</accession>
<proteinExistence type="predicted"/>
<dbReference type="Proteomes" id="UP000658514">
    <property type="component" value="Unassembled WGS sequence"/>
</dbReference>
<evidence type="ECO:0000313" key="1">
    <source>
        <dbReference type="EMBL" id="MBD2200543.1"/>
    </source>
</evidence>
<sequence>MALKLNHFDTKTKQDTLVEQKLTNSLAEYLFPNTKFSIGIAYPDATITEDLDEYNGMTLQFSSGNRMFFADNPNIRDLLYPNPSDAAAYPLPFTPCLAFHSLENVRILVIDDVTGENGGVIAADDARKLVGDCKGLIDGNFALSNNISSRAFQFRLGIKPQAESPVMRIAKGTLAPAQLDKLGESFFRMGGSVRDATLGSKFGYDMVLATSSFKGRKGEDAIQPGEYLLSIGLGVKSLALYREHSLGTQVLVNYPDSVKQEILPIIKQQAEKLALDQKHSIKLAQRYIETYERRKAILAKSQEVEPQLQEDIEKFSIFDNLDSGGESEDNQQDDNFATQQQKDLLLYSLLKADLSAFCQIIEHPKIIAELHEFVRKEWVEIATGRSIKFTSGLAQPSLELKQDEISIPFLNEGEEVIVTRSPLINSNGVITLKNKHLPEMLDGCVYIHPQTAMDNMQCDFDGDLLAFASSREFPKLAAEVKEKNLQENRYPDIVKKAKVSYQGTFQEIAVSAMENKIGIIANEIQKNIALQCEIIALPQSDKFNYLRTVSLHFYSVIKRYEQGRLQIPDKILQQIYPIASLINKNLDNSQIEQNLQLVKKLLKDCVAELGNELQVAADGPKSALRPDDSIIRYCQAITGYKEVEWLADKKNKEVFTLRGMKTNGYSPIDLMIQQTNEIFEHNQLVARPIEQFRKLYSEVEFTDEQRQQAQQIKGEYNSQVKERIELEDRQKIESGLYLVITSPTTAKQLEVTNLIKFPAAKNIDFWKSSELTIKIYARNPTEKMPHTLFAQAKFITPDGQDVYIAIGTISMKSMNEHDLKPGMSIKQGKVEFHFGISDGMVDALKQQTREYLESIINSTPQAERLQLAAAIHDVSHTESSQNYPGLKRASVAFAVFSDEVISQLQQLQFTQMRIIGTQFNEYALKNFQGERVAIKFEDSVHPRDPTKTARWVIVEGKKLGTIDACSPHLLAGCEAIAAITSAPSTSFIVTSLKNPDHKLQIDSVNQYAFATRQWFGEQVNITLDVRQTQERKAPTVVAYLDNQILGVVNKQSVNFLQGRLAAIGRKLQGFSFVGMLNNAPASYADIVIDSSSVKFPEITVGEHENNSAVATVVFFSASVDTQFQAKTEQVMCNMLRRAVERAVERGYDTVRFVDVSLQSDKSSQNLKTIEMLATERKNIKVEFKGIASLEDAIALLREPDDIVVGIRSPTTIGIIDFASNRAKAIAAYIPETGKFERRNLPSAQKAIVAINGLERER</sequence>
<dbReference type="EMBL" id="JACJQH010000095">
    <property type="protein sequence ID" value="MBD2200543.1"/>
    <property type="molecule type" value="Genomic_DNA"/>
</dbReference>
<keyword evidence="2" id="KW-1185">Reference proteome</keyword>
<gene>
    <name evidence="1" type="ORF">H6G24_34670</name>
</gene>
<evidence type="ECO:0000313" key="2">
    <source>
        <dbReference type="Proteomes" id="UP000658514"/>
    </source>
</evidence>
<dbReference type="RefSeq" id="WP_190551527.1">
    <property type="nucleotide sequence ID" value="NZ_CAWPNO010000134.1"/>
</dbReference>
<reference evidence="1 2" key="1">
    <citation type="journal article" date="2020" name="ISME J.">
        <title>Comparative genomics reveals insights into cyanobacterial evolution and habitat adaptation.</title>
        <authorList>
            <person name="Chen M.Y."/>
            <person name="Teng W.K."/>
            <person name="Zhao L."/>
            <person name="Hu C.X."/>
            <person name="Zhou Y.K."/>
            <person name="Han B.P."/>
            <person name="Song L.R."/>
            <person name="Shu W.S."/>
        </authorList>
    </citation>
    <scope>NUCLEOTIDE SEQUENCE [LARGE SCALE GENOMIC DNA]</scope>
    <source>
        <strain evidence="1 2">FACHB-288</strain>
    </source>
</reference>
<comment type="caution">
    <text evidence="1">The sequence shown here is derived from an EMBL/GenBank/DDBJ whole genome shotgun (WGS) entry which is preliminary data.</text>
</comment>